<evidence type="ECO:0000313" key="4">
    <source>
        <dbReference type="Proteomes" id="UP000611640"/>
    </source>
</evidence>
<proteinExistence type="inferred from homology"/>
<dbReference type="KEGG" id="atl:Athai_33940"/>
<dbReference type="Pfam" id="PF01575">
    <property type="entry name" value="MaoC_dehydratas"/>
    <property type="match status" value="1"/>
</dbReference>
<dbReference type="PANTHER" id="PTHR42993">
    <property type="entry name" value="MAOC-LIKE DEHYDRATASE DOMAIN-CONTAINING PROTEIN"/>
    <property type="match status" value="1"/>
</dbReference>
<feature type="domain" description="MaoC-like" evidence="2">
    <location>
        <begin position="13"/>
        <end position="118"/>
    </location>
</feature>
<accession>A0A7R7DQK1</accession>
<evidence type="ECO:0000313" key="3">
    <source>
        <dbReference type="EMBL" id="BCJ35891.1"/>
    </source>
</evidence>
<dbReference type="CDD" id="cd03450">
    <property type="entry name" value="NodN"/>
    <property type="match status" value="1"/>
</dbReference>
<protein>
    <submittedName>
        <fullName evidence="3">Putative enoyl-CoA hydratase 1</fullName>
    </submittedName>
</protein>
<dbReference type="RefSeq" id="WP_203962345.1">
    <property type="nucleotide sequence ID" value="NZ_AP023355.1"/>
</dbReference>
<dbReference type="InterPro" id="IPR039375">
    <property type="entry name" value="NodN-like"/>
</dbReference>
<dbReference type="SUPFAM" id="SSF54637">
    <property type="entry name" value="Thioesterase/thiol ester dehydrase-isomerase"/>
    <property type="match status" value="1"/>
</dbReference>
<name>A0A7R7DQK1_9ACTN</name>
<dbReference type="InterPro" id="IPR029069">
    <property type="entry name" value="HotDog_dom_sf"/>
</dbReference>
<dbReference type="AlphaFoldDB" id="A0A7R7DQK1"/>
<gene>
    <name evidence="3" type="ORF">Athai_33940</name>
</gene>
<evidence type="ECO:0000256" key="1">
    <source>
        <dbReference type="ARBA" id="ARBA00005254"/>
    </source>
</evidence>
<dbReference type="InterPro" id="IPR002539">
    <property type="entry name" value="MaoC-like_dom"/>
</dbReference>
<reference evidence="3 4" key="1">
    <citation type="submission" date="2020-08" db="EMBL/GenBank/DDBJ databases">
        <title>Whole genome shotgun sequence of Actinocatenispora thailandica NBRC 105041.</title>
        <authorList>
            <person name="Komaki H."/>
            <person name="Tamura T."/>
        </authorList>
    </citation>
    <scope>NUCLEOTIDE SEQUENCE [LARGE SCALE GENOMIC DNA]</scope>
    <source>
        <strain evidence="3 4">NBRC 105041</strain>
    </source>
</reference>
<keyword evidence="4" id="KW-1185">Reference proteome</keyword>
<dbReference type="Gene3D" id="3.10.129.10">
    <property type="entry name" value="Hotdog Thioesterase"/>
    <property type="match status" value="1"/>
</dbReference>
<organism evidence="3 4">
    <name type="scientific">Actinocatenispora thailandica</name>
    <dbReference type="NCBI Taxonomy" id="227318"/>
    <lineage>
        <taxon>Bacteria</taxon>
        <taxon>Bacillati</taxon>
        <taxon>Actinomycetota</taxon>
        <taxon>Actinomycetes</taxon>
        <taxon>Micromonosporales</taxon>
        <taxon>Micromonosporaceae</taxon>
        <taxon>Actinocatenispora</taxon>
    </lineage>
</organism>
<evidence type="ECO:0000259" key="2">
    <source>
        <dbReference type="Pfam" id="PF01575"/>
    </source>
</evidence>
<dbReference type="EMBL" id="AP023355">
    <property type="protein sequence ID" value="BCJ35891.1"/>
    <property type="molecule type" value="Genomic_DNA"/>
</dbReference>
<sequence>MRTFDSAAELLAAAGADLGTSDARPVNQARIDAFADATGDRQWIHVDAERAAAGPFGTTVAHGFLTLSLLPMLLREVVQVRAAHALNYGLDRVRFPAPLPAGSLVRASARLLSAEPVEAGVQTVLRATVRADGAAKPCCVADLVTRYLF</sequence>
<dbReference type="PANTHER" id="PTHR42993:SF1">
    <property type="entry name" value="MAOC-LIKE DEHYDRATASE DOMAIN-CONTAINING PROTEIN"/>
    <property type="match status" value="1"/>
</dbReference>
<comment type="similarity">
    <text evidence="1">Belongs to the enoyl-CoA hydratase/isomerase family.</text>
</comment>
<dbReference type="Proteomes" id="UP000611640">
    <property type="component" value="Chromosome"/>
</dbReference>